<dbReference type="Proteomes" id="UP000535276">
    <property type="component" value="Unassembled WGS sequence"/>
</dbReference>
<dbReference type="Pfam" id="PF11157">
    <property type="entry name" value="DUF2937"/>
    <property type="match status" value="1"/>
</dbReference>
<gene>
    <name evidence="3" type="ORF">GGI64_003569</name>
</gene>
<dbReference type="AlphaFoldDB" id="A0A7Z0IZB4"/>
<dbReference type="InterPro" id="IPR022584">
    <property type="entry name" value="DUF2937"/>
</dbReference>
<reference evidence="3 4" key="1">
    <citation type="submission" date="2020-07" db="EMBL/GenBank/DDBJ databases">
        <title>Genomic Encyclopedia of Type Strains, Phase IV (KMG-V): Genome sequencing to study the core and pangenomes of soil and plant-associated prokaryotes.</title>
        <authorList>
            <person name="Whitman W."/>
        </authorList>
    </citation>
    <scope>NUCLEOTIDE SEQUENCE [LARGE SCALE GENOMIC DNA]</scope>
    <source>
        <strain evidence="3 4">SEMIA 4052</strain>
    </source>
</reference>
<accession>A0A7Z0IZB4</accession>
<keyword evidence="2" id="KW-1133">Transmembrane helix</keyword>
<evidence type="ECO:0000313" key="4">
    <source>
        <dbReference type="Proteomes" id="UP000535276"/>
    </source>
</evidence>
<evidence type="ECO:0000256" key="2">
    <source>
        <dbReference type="SAM" id="Phobius"/>
    </source>
</evidence>
<evidence type="ECO:0000313" key="3">
    <source>
        <dbReference type="EMBL" id="NYJ12503.1"/>
    </source>
</evidence>
<sequence>MGPIARIIAIVAGLAGGTVFSQAPEFAQQYRQRIGGAIDELRVIVEDFNRQAADHHLDRQQALTAYAQSSDDFLRDRGVSMQSTITRYETLLSQQLKLGTAAPVAKPFMLLGEPDDVVFANTWRDFVPGVPVSFAGLVWGVIGFVGGWVVAALLGLGARRVARRPKGVSPSAVSQHGRQVRSAPICKTRPVPQHARKAEDNANHSEKDGDDRP</sequence>
<keyword evidence="2" id="KW-0472">Membrane</keyword>
<proteinExistence type="predicted"/>
<comment type="caution">
    <text evidence="3">The sequence shown here is derived from an EMBL/GenBank/DDBJ whole genome shotgun (WGS) entry which is preliminary data.</text>
</comment>
<feature type="transmembrane region" description="Helical" evidence="2">
    <location>
        <begin position="134"/>
        <end position="156"/>
    </location>
</feature>
<protein>
    <submittedName>
        <fullName evidence="3">Uncharacterized membrane protein YuzA (DUF378 family)</fullName>
    </submittedName>
</protein>
<dbReference type="EMBL" id="JACBZV010000005">
    <property type="protein sequence ID" value="NYJ12503.1"/>
    <property type="molecule type" value="Genomic_DNA"/>
</dbReference>
<name>A0A7Z0IZB4_RHILE</name>
<evidence type="ECO:0000256" key="1">
    <source>
        <dbReference type="SAM" id="MobiDB-lite"/>
    </source>
</evidence>
<feature type="region of interest" description="Disordered" evidence="1">
    <location>
        <begin position="165"/>
        <end position="213"/>
    </location>
</feature>
<organism evidence="3 4">
    <name type="scientific">Rhizobium leguminosarum</name>
    <dbReference type="NCBI Taxonomy" id="384"/>
    <lineage>
        <taxon>Bacteria</taxon>
        <taxon>Pseudomonadati</taxon>
        <taxon>Pseudomonadota</taxon>
        <taxon>Alphaproteobacteria</taxon>
        <taxon>Hyphomicrobiales</taxon>
        <taxon>Rhizobiaceae</taxon>
        <taxon>Rhizobium/Agrobacterium group</taxon>
        <taxon>Rhizobium</taxon>
    </lineage>
</organism>
<feature type="compositionally biased region" description="Basic and acidic residues" evidence="1">
    <location>
        <begin position="196"/>
        <end position="213"/>
    </location>
</feature>
<keyword evidence="2" id="KW-0812">Transmembrane</keyword>